<evidence type="ECO:0000256" key="4">
    <source>
        <dbReference type="ARBA" id="ARBA00022519"/>
    </source>
</evidence>
<keyword evidence="7 9" id="KW-0472">Membrane</keyword>
<feature type="transmembrane region" description="Helical" evidence="9">
    <location>
        <begin position="152"/>
        <end position="173"/>
    </location>
</feature>
<keyword evidence="12" id="KW-1185">Reference proteome</keyword>
<dbReference type="InterPro" id="IPR007387">
    <property type="entry name" value="TRAP_DctQ"/>
</dbReference>
<reference evidence="12" key="1">
    <citation type="submission" date="2017-01" db="EMBL/GenBank/DDBJ databases">
        <authorList>
            <person name="Varghese N."/>
            <person name="Submissions S."/>
        </authorList>
    </citation>
    <scope>NUCLEOTIDE SEQUENCE [LARGE SCALE GENOMIC DNA]</scope>
    <source>
        <strain evidence="12">DSM 29591</strain>
    </source>
</reference>
<dbReference type="OrthoDB" id="4964541at2"/>
<evidence type="ECO:0000313" key="11">
    <source>
        <dbReference type="EMBL" id="SIT75890.1"/>
    </source>
</evidence>
<dbReference type="GO" id="GO:0015740">
    <property type="term" value="P:C4-dicarboxylate transport"/>
    <property type="evidence" value="ECO:0007669"/>
    <property type="project" value="TreeGrafter"/>
</dbReference>
<comment type="function">
    <text evidence="9">Part of the tripartite ATP-independent periplasmic (TRAP) transport system.</text>
</comment>
<dbReference type="Pfam" id="PF04290">
    <property type="entry name" value="DctQ"/>
    <property type="match status" value="1"/>
</dbReference>
<feature type="transmembrane region" description="Helical" evidence="9">
    <location>
        <begin position="63"/>
        <end position="85"/>
    </location>
</feature>
<evidence type="ECO:0000256" key="3">
    <source>
        <dbReference type="ARBA" id="ARBA00022475"/>
    </source>
</evidence>
<protein>
    <recommendedName>
        <fullName evidence="9">TRAP transporter small permease protein</fullName>
    </recommendedName>
</protein>
<dbReference type="GO" id="GO:0022857">
    <property type="term" value="F:transmembrane transporter activity"/>
    <property type="evidence" value="ECO:0007669"/>
    <property type="project" value="UniProtKB-UniRule"/>
</dbReference>
<proteinExistence type="inferred from homology"/>
<dbReference type="InterPro" id="IPR055348">
    <property type="entry name" value="DctQ"/>
</dbReference>
<dbReference type="Proteomes" id="UP000186997">
    <property type="component" value="Unassembled WGS sequence"/>
</dbReference>
<dbReference type="STRING" id="287098.SAMN05421665_0272"/>
<evidence type="ECO:0000313" key="12">
    <source>
        <dbReference type="Proteomes" id="UP000186997"/>
    </source>
</evidence>
<dbReference type="EMBL" id="FTPR01000001">
    <property type="protein sequence ID" value="SIT75890.1"/>
    <property type="molecule type" value="Genomic_DNA"/>
</dbReference>
<evidence type="ECO:0000259" key="10">
    <source>
        <dbReference type="Pfam" id="PF04290"/>
    </source>
</evidence>
<organism evidence="11 12">
    <name type="scientific">Yoonia rosea</name>
    <dbReference type="NCBI Taxonomy" id="287098"/>
    <lineage>
        <taxon>Bacteria</taxon>
        <taxon>Pseudomonadati</taxon>
        <taxon>Pseudomonadota</taxon>
        <taxon>Alphaproteobacteria</taxon>
        <taxon>Rhodobacterales</taxon>
        <taxon>Paracoccaceae</taxon>
        <taxon>Yoonia</taxon>
    </lineage>
</organism>
<evidence type="ECO:0000256" key="9">
    <source>
        <dbReference type="RuleBase" id="RU369079"/>
    </source>
</evidence>
<evidence type="ECO:0000256" key="8">
    <source>
        <dbReference type="ARBA" id="ARBA00038436"/>
    </source>
</evidence>
<sequence length="198" mass="21835">MSVLFGLLWPLERFNTVVLAIGKVIAVIALAIMVALILGQVFFRYVLSDAPNWTEEGARFGMLWMTGLMAPLAFRMGGFVSIDMLERALPRVVSGLLTLLILGIALWVLVIAWERGLNNHVQTLSGRGCSSSLRWPFGIEIGKCGAKFQNNYQYASLFVGVNLLILVNVELIIRQIIKLLGQGDRLTPLNADDFQGAD</sequence>
<dbReference type="PANTHER" id="PTHR35011">
    <property type="entry name" value="2,3-DIKETO-L-GULONATE TRAP TRANSPORTER SMALL PERMEASE PROTEIN YIAM"/>
    <property type="match status" value="1"/>
</dbReference>
<comment type="similarity">
    <text evidence="8 9">Belongs to the TRAP transporter small permease family.</text>
</comment>
<evidence type="ECO:0000256" key="2">
    <source>
        <dbReference type="ARBA" id="ARBA00022448"/>
    </source>
</evidence>
<keyword evidence="5 9" id="KW-0812">Transmembrane</keyword>
<dbReference type="RefSeq" id="WP_055292205.1">
    <property type="nucleotide sequence ID" value="NZ_FTPR01000001.1"/>
</dbReference>
<name>A0A1R3WD92_9RHOB</name>
<keyword evidence="6 9" id="KW-1133">Transmembrane helix</keyword>
<feature type="transmembrane region" description="Helical" evidence="9">
    <location>
        <begin position="20"/>
        <end position="43"/>
    </location>
</feature>
<dbReference type="GO" id="GO:0005886">
    <property type="term" value="C:plasma membrane"/>
    <property type="evidence" value="ECO:0007669"/>
    <property type="project" value="UniProtKB-SubCell"/>
</dbReference>
<evidence type="ECO:0000256" key="1">
    <source>
        <dbReference type="ARBA" id="ARBA00004429"/>
    </source>
</evidence>
<comment type="subcellular location">
    <subcellularLocation>
        <location evidence="1 9">Cell inner membrane</location>
        <topology evidence="1 9">Multi-pass membrane protein</topology>
    </subcellularLocation>
</comment>
<evidence type="ECO:0000256" key="6">
    <source>
        <dbReference type="ARBA" id="ARBA00022989"/>
    </source>
</evidence>
<accession>A0A1R3WD92</accession>
<comment type="subunit">
    <text evidence="9">The complex comprises the extracytoplasmic solute receptor protein and the two transmembrane proteins.</text>
</comment>
<evidence type="ECO:0000256" key="5">
    <source>
        <dbReference type="ARBA" id="ARBA00022692"/>
    </source>
</evidence>
<keyword evidence="4 9" id="KW-0997">Cell inner membrane</keyword>
<keyword evidence="2 9" id="KW-0813">Transport</keyword>
<evidence type="ECO:0000256" key="7">
    <source>
        <dbReference type="ARBA" id="ARBA00023136"/>
    </source>
</evidence>
<keyword evidence="3" id="KW-1003">Cell membrane</keyword>
<gene>
    <name evidence="11" type="ORF">SAMN05421665_0272</name>
</gene>
<feature type="domain" description="Tripartite ATP-independent periplasmic transporters DctQ component" evidence="10">
    <location>
        <begin position="33"/>
        <end position="137"/>
    </location>
</feature>
<dbReference type="AlphaFoldDB" id="A0A1R3WD92"/>
<feature type="transmembrane region" description="Helical" evidence="9">
    <location>
        <begin position="92"/>
        <end position="113"/>
    </location>
</feature>
<dbReference type="PANTHER" id="PTHR35011:SF11">
    <property type="entry name" value="TRAP TRANSPORTER SMALL PERMEASE PROTEIN"/>
    <property type="match status" value="1"/>
</dbReference>